<reference evidence="1 2" key="1">
    <citation type="submission" date="2019-05" db="EMBL/GenBank/DDBJ databases">
        <title>Another draft genome of Portunus trituberculatus and its Hox gene families provides insights of decapod evolution.</title>
        <authorList>
            <person name="Jeong J.-H."/>
            <person name="Song I."/>
            <person name="Kim S."/>
            <person name="Choi T."/>
            <person name="Kim D."/>
            <person name="Ryu S."/>
            <person name="Kim W."/>
        </authorList>
    </citation>
    <scope>NUCLEOTIDE SEQUENCE [LARGE SCALE GENOMIC DNA]</scope>
    <source>
        <tissue evidence="1">Muscle</tissue>
    </source>
</reference>
<proteinExistence type="predicted"/>
<evidence type="ECO:0000313" key="2">
    <source>
        <dbReference type="Proteomes" id="UP000324222"/>
    </source>
</evidence>
<dbReference type="EMBL" id="VSRR010002680">
    <property type="protein sequence ID" value="MPC32715.1"/>
    <property type="molecule type" value="Genomic_DNA"/>
</dbReference>
<dbReference type="Proteomes" id="UP000324222">
    <property type="component" value="Unassembled WGS sequence"/>
</dbReference>
<organism evidence="1 2">
    <name type="scientific">Portunus trituberculatus</name>
    <name type="common">Swimming crab</name>
    <name type="synonym">Neptunus trituberculatus</name>
    <dbReference type="NCBI Taxonomy" id="210409"/>
    <lineage>
        <taxon>Eukaryota</taxon>
        <taxon>Metazoa</taxon>
        <taxon>Ecdysozoa</taxon>
        <taxon>Arthropoda</taxon>
        <taxon>Crustacea</taxon>
        <taxon>Multicrustacea</taxon>
        <taxon>Malacostraca</taxon>
        <taxon>Eumalacostraca</taxon>
        <taxon>Eucarida</taxon>
        <taxon>Decapoda</taxon>
        <taxon>Pleocyemata</taxon>
        <taxon>Brachyura</taxon>
        <taxon>Eubrachyura</taxon>
        <taxon>Portunoidea</taxon>
        <taxon>Portunidae</taxon>
        <taxon>Portuninae</taxon>
        <taxon>Portunus</taxon>
    </lineage>
</organism>
<gene>
    <name evidence="1" type="ORF">E2C01_026041</name>
</gene>
<dbReference type="AlphaFoldDB" id="A0A5B7EH44"/>
<keyword evidence="2" id="KW-1185">Reference proteome</keyword>
<accession>A0A5B7EH44</accession>
<protein>
    <submittedName>
        <fullName evidence="1">Uncharacterized protein</fullName>
    </submittedName>
</protein>
<name>A0A5B7EH44_PORTR</name>
<comment type="caution">
    <text evidence="1">The sequence shown here is derived from an EMBL/GenBank/DDBJ whole genome shotgun (WGS) entry which is preliminary data.</text>
</comment>
<sequence>MERRGPACLAVERRAAATTPENINTHRDTIDEETFCAAAASVTHLRDVTRRNKEAERIPAASE</sequence>
<evidence type="ECO:0000313" key="1">
    <source>
        <dbReference type="EMBL" id="MPC32715.1"/>
    </source>
</evidence>